<keyword evidence="1" id="KW-0472">Membrane</keyword>
<keyword evidence="3" id="KW-1185">Reference proteome</keyword>
<feature type="transmembrane region" description="Helical" evidence="1">
    <location>
        <begin position="48"/>
        <end position="68"/>
    </location>
</feature>
<accession>A0A853C7K8</accession>
<protein>
    <recommendedName>
        <fullName evidence="4">DUF378 domain-containing protein</fullName>
    </recommendedName>
</protein>
<evidence type="ECO:0000313" key="3">
    <source>
        <dbReference type="Proteomes" id="UP000530424"/>
    </source>
</evidence>
<dbReference type="Pfam" id="PF04070">
    <property type="entry name" value="DUF378"/>
    <property type="match status" value="1"/>
</dbReference>
<dbReference type="AlphaFoldDB" id="A0A853C7K8"/>
<dbReference type="Proteomes" id="UP000530424">
    <property type="component" value="Unassembled WGS sequence"/>
</dbReference>
<dbReference type="PANTHER" id="PTHR37304">
    <property type="entry name" value="MEMBRANE PROTEIN-RELATED"/>
    <property type="match status" value="1"/>
</dbReference>
<keyword evidence="1" id="KW-1133">Transmembrane helix</keyword>
<evidence type="ECO:0000313" key="2">
    <source>
        <dbReference type="EMBL" id="NYJ02468.1"/>
    </source>
</evidence>
<sequence length="81" mass="8249">MKKIDILAGTLAVVGALNWGLVAVAEFDLVATIFGGMEFGETNAASRVVYGLVGLSALWLAARSASLLSSSSTSSPTHAHA</sequence>
<proteinExistence type="predicted"/>
<reference evidence="2 3" key="1">
    <citation type="submission" date="2020-07" db="EMBL/GenBank/DDBJ databases">
        <title>Sequencing the genomes of 1000 actinobacteria strains.</title>
        <authorList>
            <person name="Klenk H.-P."/>
        </authorList>
    </citation>
    <scope>NUCLEOTIDE SEQUENCE [LARGE SCALE GENOMIC DNA]</scope>
    <source>
        <strain evidence="2 3">DSM 103833</strain>
    </source>
</reference>
<evidence type="ECO:0008006" key="4">
    <source>
        <dbReference type="Google" id="ProtNLM"/>
    </source>
</evidence>
<comment type="caution">
    <text evidence="2">The sequence shown here is derived from an EMBL/GenBank/DDBJ whole genome shotgun (WGS) entry which is preliminary data.</text>
</comment>
<dbReference type="RefSeq" id="WP_179668832.1">
    <property type="nucleotide sequence ID" value="NZ_JACCFP010000001.1"/>
</dbReference>
<dbReference type="EMBL" id="JACCFP010000001">
    <property type="protein sequence ID" value="NYJ02468.1"/>
    <property type="molecule type" value="Genomic_DNA"/>
</dbReference>
<name>A0A853C7K8_9ACTN</name>
<dbReference type="PANTHER" id="PTHR37304:SF1">
    <property type="entry name" value="MEMBRANE PROTEIN"/>
    <property type="match status" value="1"/>
</dbReference>
<organism evidence="2 3">
    <name type="scientific">Nocardioides thalensis</name>
    <dbReference type="NCBI Taxonomy" id="1914755"/>
    <lineage>
        <taxon>Bacteria</taxon>
        <taxon>Bacillati</taxon>
        <taxon>Actinomycetota</taxon>
        <taxon>Actinomycetes</taxon>
        <taxon>Propionibacteriales</taxon>
        <taxon>Nocardioidaceae</taxon>
        <taxon>Nocardioides</taxon>
    </lineage>
</organism>
<dbReference type="InterPro" id="IPR007211">
    <property type="entry name" value="DUF378"/>
</dbReference>
<evidence type="ECO:0000256" key="1">
    <source>
        <dbReference type="SAM" id="Phobius"/>
    </source>
</evidence>
<keyword evidence="1" id="KW-0812">Transmembrane</keyword>
<gene>
    <name evidence="2" type="ORF">HNR19_003166</name>
</gene>